<dbReference type="Gene3D" id="1.10.540.10">
    <property type="entry name" value="Acyl-CoA dehydrogenase/oxidase, N-terminal domain"/>
    <property type="match status" value="1"/>
</dbReference>
<dbReference type="SUPFAM" id="SSF56645">
    <property type="entry name" value="Acyl-CoA dehydrogenase NM domain-like"/>
    <property type="match status" value="1"/>
</dbReference>
<dbReference type="SUPFAM" id="SSF47203">
    <property type="entry name" value="Acyl-CoA dehydrogenase C-terminal domain-like"/>
    <property type="match status" value="1"/>
</dbReference>
<evidence type="ECO:0000313" key="1">
    <source>
        <dbReference type="EMBL" id="MFC1849136.1"/>
    </source>
</evidence>
<protein>
    <submittedName>
        <fullName evidence="1">Acyl-CoA dehydrogenase</fullName>
    </submittedName>
</protein>
<proteinExistence type="predicted"/>
<keyword evidence="2" id="KW-1185">Reference proteome</keyword>
<dbReference type="InterPro" id="IPR009100">
    <property type="entry name" value="AcylCoA_DH/oxidase_NM_dom_sf"/>
</dbReference>
<comment type="caution">
    <text evidence="1">The sequence shown here is derived from an EMBL/GenBank/DDBJ whole genome shotgun (WGS) entry which is preliminary data.</text>
</comment>
<evidence type="ECO:0000313" key="2">
    <source>
        <dbReference type="Proteomes" id="UP001594351"/>
    </source>
</evidence>
<dbReference type="InterPro" id="IPR037069">
    <property type="entry name" value="AcylCoA_DH/ox_N_sf"/>
</dbReference>
<dbReference type="Gene3D" id="2.40.110.10">
    <property type="entry name" value="Butyryl-CoA Dehydrogenase, subunit A, domain 2"/>
    <property type="match status" value="1"/>
</dbReference>
<sequence length="281" mass="32578">MILFNPHQHTREYVDARSKEIMLKTIDFFEKKGKKKLKEDDHERVWYSDFLEFVKKEKVFATLLTTSEFGAEDDRWDTWRNCEFNEILAFYGLNYWYTWQVTILGLGPIWMSPNKEIKQKTAQLLEEGAIFAFGLSEKQHGADLYSTEMTLYPQDDGTYKARGSKYYIGNGNEAALVSIFGKISGSGDYVFFVVDPKHEKYELVKNICNSQNYVAEFTLHNYPITENEILSRGRDGWDASLNTVNVGKFNLGWASIGICTHAFYEAINHAGNRRLFDHFVT</sequence>
<accession>A0ABV6YSQ2</accession>
<feature type="non-terminal residue" evidence="1">
    <location>
        <position position="281"/>
    </location>
</feature>
<dbReference type="Gene3D" id="1.20.140.10">
    <property type="entry name" value="Butyryl-CoA Dehydrogenase, subunit A, domain 3"/>
    <property type="match status" value="1"/>
</dbReference>
<gene>
    <name evidence="1" type="ORF">ACFL27_02905</name>
</gene>
<dbReference type="PANTHER" id="PTHR43884:SF19">
    <property type="entry name" value="ACYL-COA DEHYDROGENASE FADE4-RELATED"/>
    <property type="match status" value="1"/>
</dbReference>
<dbReference type="InterPro" id="IPR036250">
    <property type="entry name" value="AcylCo_DH-like_C"/>
</dbReference>
<reference evidence="1 2" key="1">
    <citation type="submission" date="2024-09" db="EMBL/GenBank/DDBJ databases">
        <title>Laminarin stimulates single cell rates of sulfate reduction while oxygen inhibits transcriptomic activity in coastal marine sediment.</title>
        <authorList>
            <person name="Lindsay M."/>
            <person name="Orcutt B."/>
            <person name="Emerson D."/>
            <person name="Stepanauskas R."/>
            <person name="D'Angelo T."/>
        </authorList>
    </citation>
    <scope>NUCLEOTIDE SEQUENCE [LARGE SCALE GENOMIC DNA]</scope>
    <source>
        <strain evidence="1">SAG AM-311-K15</strain>
    </source>
</reference>
<organism evidence="1 2">
    <name type="scientific">candidate division CSSED10-310 bacterium</name>
    <dbReference type="NCBI Taxonomy" id="2855610"/>
    <lineage>
        <taxon>Bacteria</taxon>
        <taxon>Bacteria division CSSED10-310</taxon>
    </lineage>
</organism>
<dbReference type="InterPro" id="IPR046373">
    <property type="entry name" value="Acyl-CoA_Oxase/DH_mid-dom_sf"/>
</dbReference>
<name>A0ABV6YSQ2_UNCC1</name>
<dbReference type="PANTHER" id="PTHR43884">
    <property type="entry name" value="ACYL-COA DEHYDROGENASE"/>
    <property type="match status" value="1"/>
</dbReference>
<dbReference type="Proteomes" id="UP001594351">
    <property type="component" value="Unassembled WGS sequence"/>
</dbReference>
<dbReference type="EMBL" id="JBHPBY010000023">
    <property type="protein sequence ID" value="MFC1849136.1"/>
    <property type="molecule type" value="Genomic_DNA"/>
</dbReference>